<dbReference type="STRING" id="247523.B0W48_13880"/>
<accession>A0A1Q2H0C8</accession>
<evidence type="ECO:0000256" key="1">
    <source>
        <dbReference type="SAM" id="MobiDB-lite"/>
    </source>
</evidence>
<dbReference type="Proteomes" id="UP000188243">
    <property type="component" value="Chromosome"/>
</dbReference>
<name>A0A1Q2H0C8_9GAMM</name>
<dbReference type="EMBL" id="CP019628">
    <property type="protein sequence ID" value="AQQ00803.1"/>
    <property type="molecule type" value="Genomic_DNA"/>
</dbReference>
<sequence length="512" mass="57827">MIAIEFASTALPADEDVKKRAAVKQMNELVERLSAAPKYHTLTVKDRQTLISEGYARDLIDNIIFTTQRTLKQLKSYDQPPVSLDSNDHLTIGFTYAAFDPALFASNTITTHLKKLSNGCCAFCESFLAPTDSGEIGHFRPVQLIDNASIDKHVLTSTCSPYYALAYKQDNLLYVCKGCNEYHKVGLFPVVGARFPKITIEDEQALLVNPYIDDPRQYIRFDPLTGRAYAYDKVVAFLIATQQLSASEAEQLIWSQPSMISEHTTSNDDNAFTSWFLALPNDEQINLSRGEVSIEIFGLNRPALLLARLAHSQQLQAMYTHIKDSLSARPSANNAESKNTESSSQTSILKDVPTHAYRSFAIDVFNSWQYKRDHKNKSQTDTLKQHQENTEIPTITHADDSALAAIRSFPMWFRSCINYCVGESRLGEQNKRQLVLLSRQDAHYGQKSIEKSVFLGIDWLADQHKVIKVKSSRNIWETSFLELAHSRPQELSNLFSHNEVWVEGPFTSLSKT</sequence>
<dbReference type="KEGG" id="paln:B0W48_13880"/>
<protein>
    <submittedName>
        <fullName evidence="2">Uncharacterized protein</fullName>
    </submittedName>
</protein>
<dbReference type="RefSeq" id="WP_077537477.1">
    <property type="nucleotide sequence ID" value="NZ_CP019628.1"/>
</dbReference>
<reference evidence="2 3" key="1">
    <citation type="submission" date="2017-02" db="EMBL/GenBank/DDBJ databases">
        <title>Complete genome sequence of the cold-active Pseudoalteromonas aliena strain EH1 isolated from Arctic seawater.</title>
        <authorList>
            <person name="Kim E."/>
            <person name="Heo E."/>
            <person name="Kim H."/>
            <person name="Kim D."/>
        </authorList>
    </citation>
    <scope>NUCLEOTIDE SEQUENCE [LARGE SCALE GENOMIC DNA]</scope>
    <source>
        <strain evidence="2 3">EH1</strain>
    </source>
</reference>
<evidence type="ECO:0000313" key="2">
    <source>
        <dbReference type="EMBL" id="AQQ00803.1"/>
    </source>
</evidence>
<gene>
    <name evidence="2" type="ORF">B0W48_13880</name>
</gene>
<dbReference type="AlphaFoldDB" id="A0A1Q2H0C8"/>
<feature type="region of interest" description="Disordered" evidence="1">
    <location>
        <begin position="328"/>
        <end position="348"/>
    </location>
</feature>
<organism evidence="2 3">
    <name type="scientific">Pseudoalteromonas aliena</name>
    <dbReference type="NCBI Taxonomy" id="247523"/>
    <lineage>
        <taxon>Bacteria</taxon>
        <taxon>Pseudomonadati</taxon>
        <taxon>Pseudomonadota</taxon>
        <taxon>Gammaproteobacteria</taxon>
        <taxon>Alteromonadales</taxon>
        <taxon>Pseudoalteromonadaceae</taxon>
        <taxon>Pseudoalteromonas</taxon>
    </lineage>
</organism>
<proteinExistence type="predicted"/>
<evidence type="ECO:0000313" key="3">
    <source>
        <dbReference type="Proteomes" id="UP000188243"/>
    </source>
</evidence>